<evidence type="ECO:0000313" key="3">
    <source>
        <dbReference type="Proteomes" id="UP000650605"/>
    </source>
</evidence>
<name>A0A8I1IR06_PAEPO</name>
<protein>
    <submittedName>
        <fullName evidence="2">Uncharacterized protein</fullName>
    </submittedName>
</protein>
<dbReference type="AlphaFoldDB" id="A0A8I1IR06"/>
<feature type="transmembrane region" description="Helical" evidence="1">
    <location>
        <begin position="9"/>
        <end position="26"/>
    </location>
</feature>
<reference evidence="2" key="1">
    <citation type="submission" date="2020-12" db="EMBL/GenBank/DDBJ databases">
        <title>Paenibacillus polymyxa LMG 27872: a double-edged sword.</title>
        <authorList>
            <person name="Langendries S."/>
            <person name="Garcia Mendez S."/>
            <person name="Beirinckx S."/>
            <person name="Viaene T."/>
            <person name="Baeyen S."/>
            <person name="Goeminne G."/>
            <person name="Willems A."/>
            <person name="Debode J."/>
            <person name="Goormachtig S."/>
        </authorList>
    </citation>
    <scope>NUCLEOTIDE SEQUENCE</scope>
    <source>
        <strain evidence="2">LMG 27872</strain>
    </source>
</reference>
<gene>
    <name evidence="2" type="ORF">JDW19_07180</name>
</gene>
<accession>A0A8I1IR06</accession>
<evidence type="ECO:0000256" key="1">
    <source>
        <dbReference type="SAM" id="Phobius"/>
    </source>
</evidence>
<sequence>MNLLSIPGLYFYIYLGIGLIVGYWFVSKELTERAQEMQQENPEENDEELSTAREGLYQSLHDLYHLIGQKGVIAAIYILFMLFWLPMWLVITWKRLFTKKIKGD</sequence>
<dbReference type="RefSeq" id="WP_165147470.1">
    <property type="nucleotide sequence ID" value="NZ_JAEHFQ010000003.1"/>
</dbReference>
<dbReference type="EMBL" id="JAEHFQ010000003">
    <property type="protein sequence ID" value="MBM0632908.1"/>
    <property type="molecule type" value="Genomic_DNA"/>
</dbReference>
<dbReference type="Proteomes" id="UP000650605">
    <property type="component" value="Unassembled WGS sequence"/>
</dbReference>
<keyword evidence="1" id="KW-0812">Transmembrane</keyword>
<keyword evidence="1" id="KW-1133">Transmembrane helix</keyword>
<feature type="transmembrane region" description="Helical" evidence="1">
    <location>
        <begin position="72"/>
        <end position="93"/>
    </location>
</feature>
<comment type="caution">
    <text evidence="2">The sequence shown here is derived from an EMBL/GenBank/DDBJ whole genome shotgun (WGS) entry which is preliminary data.</text>
</comment>
<evidence type="ECO:0000313" key="2">
    <source>
        <dbReference type="EMBL" id="MBM0632908.1"/>
    </source>
</evidence>
<proteinExistence type="predicted"/>
<organism evidence="2 3">
    <name type="scientific">Paenibacillus polymyxa</name>
    <name type="common">Bacillus polymyxa</name>
    <dbReference type="NCBI Taxonomy" id="1406"/>
    <lineage>
        <taxon>Bacteria</taxon>
        <taxon>Bacillati</taxon>
        <taxon>Bacillota</taxon>
        <taxon>Bacilli</taxon>
        <taxon>Bacillales</taxon>
        <taxon>Paenibacillaceae</taxon>
        <taxon>Paenibacillus</taxon>
    </lineage>
</organism>
<keyword evidence="1" id="KW-0472">Membrane</keyword>